<reference evidence="2 3" key="1">
    <citation type="submission" date="2018-04" db="EMBL/GenBank/DDBJ databases">
        <title>Complete genome uncultured novel isolate.</title>
        <authorList>
            <person name="Merlino G."/>
        </authorList>
    </citation>
    <scope>NUCLEOTIDE SEQUENCE [LARGE SCALE GENOMIC DNA]</scope>
    <source>
        <strain evidence="3">R1DC9</strain>
    </source>
</reference>
<dbReference type="KEGG" id="fpf:DCC35_16995"/>
<dbReference type="GO" id="GO:0016747">
    <property type="term" value="F:acyltransferase activity, transferring groups other than amino-acyl groups"/>
    <property type="evidence" value="ECO:0007669"/>
    <property type="project" value="InterPro"/>
</dbReference>
<evidence type="ECO:0000313" key="3">
    <source>
        <dbReference type="Proteomes" id="UP000298616"/>
    </source>
</evidence>
<evidence type="ECO:0000259" key="1">
    <source>
        <dbReference type="Pfam" id="PF00583"/>
    </source>
</evidence>
<gene>
    <name evidence="2" type="ORF">DCC35_16995</name>
</gene>
<dbReference type="CDD" id="cd04301">
    <property type="entry name" value="NAT_SF"/>
    <property type="match status" value="1"/>
</dbReference>
<feature type="domain" description="N-acetyltransferase" evidence="1">
    <location>
        <begin position="43"/>
        <end position="106"/>
    </location>
</feature>
<dbReference type="AlphaFoldDB" id="A0A4D7JUQ0"/>
<dbReference type="Pfam" id="PF00583">
    <property type="entry name" value="Acetyltransf_1"/>
    <property type="match status" value="1"/>
</dbReference>
<organism evidence="2 3">
    <name type="scientific">Mangrovivirga cuniculi</name>
    <dbReference type="NCBI Taxonomy" id="2715131"/>
    <lineage>
        <taxon>Bacteria</taxon>
        <taxon>Pseudomonadati</taxon>
        <taxon>Bacteroidota</taxon>
        <taxon>Cytophagia</taxon>
        <taxon>Cytophagales</taxon>
        <taxon>Mangrovivirgaceae</taxon>
        <taxon>Mangrovivirga</taxon>
    </lineage>
</organism>
<dbReference type="RefSeq" id="WP_137091903.1">
    <property type="nucleotide sequence ID" value="NZ_CP028923.1"/>
</dbReference>
<dbReference type="EMBL" id="CP028923">
    <property type="protein sequence ID" value="QCK16312.1"/>
    <property type="molecule type" value="Genomic_DNA"/>
</dbReference>
<proteinExistence type="predicted"/>
<protein>
    <submittedName>
        <fullName evidence="2">GNAT family N-acetyltransferase</fullName>
    </submittedName>
</protein>
<evidence type="ECO:0000313" key="2">
    <source>
        <dbReference type="EMBL" id="QCK16312.1"/>
    </source>
</evidence>
<name>A0A4D7JUQ0_9BACT</name>
<accession>A0A4D7JUQ0</accession>
<dbReference type="Gene3D" id="3.40.630.30">
    <property type="match status" value="1"/>
</dbReference>
<keyword evidence="2" id="KW-0808">Transferase</keyword>
<keyword evidence="3" id="KW-1185">Reference proteome</keyword>
<dbReference type="InterPro" id="IPR000182">
    <property type="entry name" value="GNAT_dom"/>
</dbReference>
<sequence>METKVAVAGEEHLQYASHICKLIEKAAKKRGTGIAKRHPLQIQRKMMEGLAVIALVGEELAGFCYVQSYETANFASNSALIVNPKFRGRGVAKLVKQKAFDLAREKYPKAKIFGITTSLPVLKINSDLGYKPVTFNKLPQTDEFWDGCKQCKNHDVLMRTGRKHCLCTGMVFDPEEQKSTLANVEVPKIKKGLSDMKNFFRRSPKPATV</sequence>
<dbReference type="OrthoDB" id="9812988at2"/>
<dbReference type="SUPFAM" id="SSF55729">
    <property type="entry name" value="Acyl-CoA N-acyltransferases (Nat)"/>
    <property type="match status" value="1"/>
</dbReference>
<dbReference type="Proteomes" id="UP000298616">
    <property type="component" value="Chromosome"/>
</dbReference>
<dbReference type="InterPro" id="IPR016181">
    <property type="entry name" value="Acyl_CoA_acyltransferase"/>
</dbReference>